<proteinExistence type="predicted"/>
<dbReference type="OrthoDB" id="7628780at2"/>
<keyword evidence="2" id="KW-0732">Signal</keyword>
<accession>A0A1G9RXQ4</accession>
<feature type="region of interest" description="Disordered" evidence="1">
    <location>
        <begin position="537"/>
        <end position="568"/>
    </location>
</feature>
<feature type="compositionally biased region" description="Low complexity" evidence="1">
    <location>
        <begin position="548"/>
        <end position="558"/>
    </location>
</feature>
<dbReference type="Proteomes" id="UP000199759">
    <property type="component" value="Unassembled WGS sequence"/>
</dbReference>
<feature type="signal peptide" evidence="2">
    <location>
        <begin position="1"/>
        <end position="22"/>
    </location>
</feature>
<name>A0A1G9RXQ4_9PROT</name>
<feature type="compositionally biased region" description="Acidic residues" evidence="1">
    <location>
        <begin position="559"/>
        <end position="568"/>
    </location>
</feature>
<sequence length="568" mass="60458">MTRSTRPWLLALLALAATPVTAPALAQQAADDPFSVVQRRPVAPEETIVEIPVYAPAGAFLSREDYLAARGGTAERVLRTRWRIERFDLDGTEQSDETREVVIGDGYVTEATDPGAAVIDFNQERILTRVATPTGPVMRNRPVIGYVHRQMDTFTFYTRGGELDEVTGPDGSRFERFWIEAAMGVRLAEVPMQLTTTDAGAQEIRRNPDGAVILGVTPGEDGSPADVELFRRWLRHTTPIHPDALNIMSTLTGIPERFGFIVFSPSSPDGRREVWSRLSAGESTARFPWPENLPAAPAADYEWSDPELASLAHAGLNAAAHPGGSPDEAVFLDAAQAAASAGDKPGALLMLYQASHHLGACPARSTEPLCMRISQLVAAGLGDEQFEGLMATLAALQGDRAAALESLRPYLDRGDLAGAAANLLAAETLAALRTSDAAHAPELDPLSLFAASAQADPHCALTYWHAGRYAASQADVESAWMLFDIAVSVPAAATTPPVREAAVMNAQLQAIAPNYFRPPPAPVEAVVEVPVDAAVGAPVEEPVEASDETPATDPAGTEAETEPPTDTD</sequence>
<dbReference type="RefSeq" id="WP_091769473.1">
    <property type="nucleotide sequence ID" value="NZ_FNHG01000008.1"/>
</dbReference>
<evidence type="ECO:0000256" key="1">
    <source>
        <dbReference type="SAM" id="MobiDB-lite"/>
    </source>
</evidence>
<keyword evidence="4" id="KW-1185">Reference proteome</keyword>
<organism evidence="3 4">
    <name type="scientific">Maricaulis salignorans</name>
    <dbReference type="NCBI Taxonomy" id="144026"/>
    <lineage>
        <taxon>Bacteria</taxon>
        <taxon>Pseudomonadati</taxon>
        <taxon>Pseudomonadota</taxon>
        <taxon>Alphaproteobacteria</taxon>
        <taxon>Maricaulales</taxon>
        <taxon>Maricaulaceae</taxon>
        <taxon>Maricaulis</taxon>
    </lineage>
</organism>
<evidence type="ECO:0008006" key="5">
    <source>
        <dbReference type="Google" id="ProtNLM"/>
    </source>
</evidence>
<dbReference type="STRING" id="144026.SAMN04488568_10824"/>
<evidence type="ECO:0000256" key="2">
    <source>
        <dbReference type="SAM" id="SignalP"/>
    </source>
</evidence>
<gene>
    <name evidence="3" type="ORF">SAMN04488568_10824</name>
</gene>
<evidence type="ECO:0000313" key="4">
    <source>
        <dbReference type="Proteomes" id="UP000199759"/>
    </source>
</evidence>
<reference evidence="3 4" key="1">
    <citation type="submission" date="2016-10" db="EMBL/GenBank/DDBJ databases">
        <authorList>
            <person name="de Groot N.N."/>
        </authorList>
    </citation>
    <scope>NUCLEOTIDE SEQUENCE [LARGE SCALE GENOMIC DNA]</scope>
    <source>
        <strain evidence="3 4">DSM 16077</strain>
    </source>
</reference>
<evidence type="ECO:0000313" key="3">
    <source>
        <dbReference type="EMBL" id="SDM27790.1"/>
    </source>
</evidence>
<feature type="chain" id="PRO_5011563680" description="Tetratricopeptide repeat-containing protein" evidence="2">
    <location>
        <begin position="23"/>
        <end position="568"/>
    </location>
</feature>
<dbReference type="EMBL" id="FNHG01000008">
    <property type="protein sequence ID" value="SDM27790.1"/>
    <property type="molecule type" value="Genomic_DNA"/>
</dbReference>
<dbReference type="AlphaFoldDB" id="A0A1G9RXQ4"/>
<protein>
    <recommendedName>
        <fullName evidence="5">Tetratricopeptide repeat-containing protein</fullName>
    </recommendedName>
</protein>